<dbReference type="AlphaFoldDB" id="A0AB36DQC2"/>
<name>A0AB36DQC2_MORCA</name>
<reference evidence="1 2" key="1">
    <citation type="journal article" date="2016" name="Genome Biol. Evol.">
        <title>Comparative Genomic Analyses of the Moraxella catarrhalis Serosensitive and Seroresistant Lineages Demonstrate Their Independent Evolution.</title>
        <authorList>
            <person name="Earl J.P."/>
            <person name="de Vries S.P."/>
            <person name="Ahmed A."/>
            <person name="Powell E."/>
            <person name="Schultz M.P."/>
            <person name="Hermans P.W."/>
            <person name="Hill D.J."/>
            <person name="Zhou Z."/>
            <person name="Constantinidou C.I."/>
            <person name="Hu F.Z."/>
            <person name="Bootsma H.J."/>
            <person name="Ehrlich G.D."/>
        </authorList>
    </citation>
    <scope>NUCLEOTIDE SEQUENCE [LARGE SCALE GENOMIC DNA]</scope>
    <source>
        <strain evidence="1 2">F23</strain>
    </source>
</reference>
<accession>A0AB36DQC2</accession>
<comment type="caution">
    <text evidence="1">The sequence shown here is derived from an EMBL/GenBank/DDBJ whole genome shotgun (WGS) entry which is preliminary data.</text>
</comment>
<dbReference type="EMBL" id="LXHQ01000019">
    <property type="protein sequence ID" value="OAV26802.1"/>
    <property type="molecule type" value="Genomic_DNA"/>
</dbReference>
<evidence type="ECO:0000313" key="1">
    <source>
        <dbReference type="EMBL" id="OAV26802.1"/>
    </source>
</evidence>
<sequence>MVMKFVKPVHGYVINAMISTSDFPADGGDGICIITLHPSGNRKAGTMSAFT</sequence>
<protein>
    <submittedName>
        <fullName evidence="1">Uncharacterized protein</fullName>
    </submittedName>
</protein>
<gene>
    <name evidence="1" type="ORF">AO370_0457</name>
</gene>
<proteinExistence type="predicted"/>
<evidence type="ECO:0000313" key="2">
    <source>
        <dbReference type="Proteomes" id="UP000078295"/>
    </source>
</evidence>
<organism evidence="1 2">
    <name type="scientific">Moraxella catarrhalis</name>
    <name type="common">Branhamella catarrhalis</name>
    <dbReference type="NCBI Taxonomy" id="480"/>
    <lineage>
        <taxon>Bacteria</taxon>
        <taxon>Pseudomonadati</taxon>
        <taxon>Pseudomonadota</taxon>
        <taxon>Gammaproteobacteria</taxon>
        <taxon>Moraxellales</taxon>
        <taxon>Moraxellaceae</taxon>
        <taxon>Moraxella</taxon>
    </lineage>
</organism>
<dbReference type="Proteomes" id="UP000078295">
    <property type="component" value="Unassembled WGS sequence"/>
</dbReference>